<name>A0A6I0DFZ8_BRUAN</name>
<evidence type="ECO:0000313" key="2">
    <source>
        <dbReference type="EMBL" id="KAB2790345.1"/>
    </source>
</evidence>
<sequence length="300" mass="32471">MSRRSGGGDTLTSANPVFSDMLASASLEVMPKTLERIDDPRKLLPPGGRVYIACLKGTSIDSMIAAARRLTDAGLCPMPHVPARMIPDAITFETWMKRYRNEAGVNQALLLAGGMAQSAGPYHASTQLLETGVFDRLGFERLHVAGHPEGSLDIDPDGTDSRIMTALAWKQEFSNRTNAHMAIVTQFVFDAAPVIAWTRAIRARGVAMPVHIGLAGPTRLATLIKYAVSCGVGPSMSVLQRRAKNLRNLARPFEPTQIASELAQAVGERPELGIEAFHFFPLGGIEATVDWLKAARSDRL</sequence>
<dbReference type="GO" id="GO:0016491">
    <property type="term" value="F:oxidoreductase activity"/>
    <property type="evidence" value="ECO:0007669"/>
    <property type="project" value="UniProtKB-KW"/>
</dbReference>
<keyword evidence="1" id="KW-0560">Oxidoreductase</keyword>
<reference evidence="2 3" key="1">
    <citation type="submission" date="2019-09" db="EMBL/GenBank/DDBJ databases">
        <title>Taxonomic organization of the family Brucellaceae based on a phylogenomic approach.</title>
        <authorList>
            <person name="Leclercq S."/>
            <person name="Cloeckaert A."/>
            <person name="Zygmunt M.S."/>
        </authorList>
    </citation>
    <scope>NUCLEOTIDE SEQUENCE [LARGE SCALE GENOMIC DNA]</scope>
    <source>
        <strain evidence="2 3">CCUG 34461</strain>
    </source>
</reference>
<gene>
    <name evidence="2" type="ORF">F9L06_24880</name>
</gene>
<dbReference type="Gene3D" id="3.20.20.220">
    <property type="match status" value="1"/>
</dbReference>
<dbReference type="SUPFAM" id="SSF51730">
    <property type="entry name" value="FAD-linked oxidoreductase"/>
    <property type="match status" value="1"/>
</dbReference>
<accession>A0A6I0DFZ8</accession>
<dbReference type="EMBL" id="WBWX01000019">
    <property type="protein sequence ID" value="KAB2790345.1"/>
    <property type="molecule type" value="Genomic_DNA"/>
</dbReference>
<evidence type="ECO:0000256" key="1">
    <source>
        <dbReference type="ARBA" id="ARBA00023002"/>
    </source>
</evidence>
<evidence type="ECO:0000313" key="3">
    <source>
        <dbReference type="Proteomes" id="UP000441102"/>
    </source>
</evidence>
<proteinExistence type="predicted"/>
<dbReference type="Proteomes" id="UP000441102">
    <property type="component" value="Unassembled WGS sequence"/>
</dbReference>
<organism evidence="2 3">
    <name type="scientific">Brucella anthropi</name>
    <name type="common">Ochrobactrum anthropi</name>
    <dbReference type="NCBI Taxonomy" id="529"/>
    <lineage>
        <taxon>Bacteria</taxon>
        <taxon>Pseudomonadati</taxon>
        <taxon>Pseudomonadota</taxon>
        <taxon>Alphaproteobacteria</taxon>
        <taxon>Hyphomicrobiales</taxon>
        <taxon>Brucellaceae</taxon>
        <taxon>Brucella/Ochrobactrum group</taxon>
        <taxon>Brucella</taxon>
    </lineage>
</organism>
<comment type="caution">
    <text evidence="2">The sequence shown here is derived from an EMBL/GenBank/DDBJ whole genome shotgun (WGS) entry which is preliminary data.</text>
</comment>
<dbReference type="InterPro" id="IPR029041">
    <property type="entry name" value="FAD-linked_oxidoreductase-like"/>
</dbReference>
<protein>
    <submittedName>
        <fullName evidence="2">Methylenetetrahydrofolate reductase</fullName>
    </submittedName>
</protein>
<dbReference type="AlphaFoldDB" id="A0A6I0DFZ8"/>